<dbReference type="InterPro" id="IPR029064">
    <property type="entry name" value="Ribosomal_eL30-like_sf"/>
</dbReference>
<gene>
    <name evidence="5" type="ORF">EV210_11027</name>
</gene>
<evidence type="ECO:0000256" key="2">
    <source>
        <dbReference type="ARBA" id="ARBA00022603"/>
    </source>
</evidence>
<dbReference type="InterPro" id="IPR029026">
    <property type="entry name" value="tRNA_m1G_MTases_N"/>
</dbReference>
<dbReference type="GO" id="GO:0032259">
    <property type="term" value="P:methylation"/>
    <property type="evidence" value="ECO:0007669"/>
    <property type="project" value="UniProtKB-KW"/>
</dbReference>
<evidence type="ECO:0000256" key="3">
    <source>
        <dbReference type="ARBA" id="ARBA00022679"/>
    </source>
</evidence>
<dbReference type="InterPro" id="IPR013123">
    <property type="entry name" value="SpoU_subst-bd"/>
</dbReference>
<proteinExistence type="inferred from homology"/>
<protein>
    <submittedName>
        <fullName evidence="5">TrmH family RNA methyltransferase</fullName>
    </submittedName>
</protein>
<feature type="domain" description="RNA 2-O ribose methyltransferase substrate binding" evidence="4">
    <location>
        <begin position="31"/>
        <end position="107"/>
    </location>
</feature>
<dbReference type="InterPro" id="IPR001537">
    <property type="entry name" value="SpoU_MeTrfase"/>
</dbReference>
<dbReference type="InterPro" id="IPR051259">
    <property type="entry name" value="rRNA_Methyltransferase"/>
</dbReference>
<keyword evidence="6" id="KW-1185">Reference proteome</keyword>
<dbReference type="GO" id="GO:0006396">
    <property type="term" value="P:RNA processing"/>
    <property type="evidence" value="ECO:0007669"/>
    <property type="project" value="InterPro"/>
</dbReference>
<keyword evidence="2 5" id="KW-0489">Methyltransferase</keyword>
<dbReference type="CDD" id="cd18095">
    <property type="entry name" value="SpoU-like_rRNA-MTase"/>
    <property type="match status" value="1"/>
</dbReference>
<evidence type="ECO:0000313" key="6">
    <source>
        <dbReference type="Proteomes" id="UP000295063"/>
    </source>
</evidence>
<dbReference type="Proteomes" id="UP000295063">
    <property type="component" value="Unassembled WGS sequence"/>
</dbReference>
<dbReference type="EMBL" id="SLUI01000010">
    <property type="protein sequence ID" value="TCL35785.1"/>
    <property type="molecule type" value="Genomic_DNA"/>
</dbReference>
<dbReference type="SMART" id="SM00967">
    <property type="entry name" value="SpoU_sub_bind"/>
    <property type="match status" value="1"/>
</dbReference>
<dbReference type="Gene3D" id="3.40.1280.10">
    <property type="match status" value="1"/>
</dbReference>
<comment type="caution">
    <text evidence="5">The sequence shown here is derived from an EMBL/GenBank/DDBJ whole genome shotgun (WGS) entry which is preliminary data.</text>
</comment>
<reference evidence="5 6" key="1">
    <citation type="submission" date="2019-03" db="EMBL/GenBank/DDBJ databases">
        <title>Genomic Encyclopedia of Type Strains, Phase IV (KMG-IV): sequencing the most valuable type-strain genomes for metagenomic binning, comparative biology and taxonomic classification.</title>
        <authorList>
            <person name="Goeker M."/>
        </authorList>
    </citation>
    <scope>NUCLEOTIDE SEQUENCE [LARGE SCALE GENOMIC DNA]</scope>
    <source>
        <strain evidence="5 6">DSM 15969</strain>
    </source>
</reference>
<dbReference type="SUPFAM" id="SSF55315">
    <property type="entry name" value="L30e-like"/>
    <property type="match status" value="1"/>
</dbReference>
<dbReference type="Gene3D" id="3.30.1330.30">
    <property type="match status" value="1"/>
</dbReference>
<dbReference type="InterPro" id="IPR053888">
    <property type="entry name" value="MRM3-like_sub_bind"/>
</dbReference>
<dbReference type="AlphaFoldDB" id="A0A4R1PW79"/>
<dbReference type="PANTHER" id="PTHR43191">
    <property type="entry name" value="RRNA METHYLTRANSFERASE 3"/>
    <property type="match status" value="1"/>
</dbReference>
<evidence type="ECO:0000259" key="4">
    <source>
        <dbReference type="SMART" id="SM00967"/>
    </source>
</evidence>
<comment type="similarity">
    <text evidence="1">Belongs to the class IV-like SAM-binding methyltransferase superfamily. RNA methyltransferase TrmH family.</text>
</comment>
<accession>A0A4R1PW79</accession>
<dbReference type="GO" id="GO:0003723">
    <property type="term" value="F:RNA binding"/>
    <property type="evidence" value="ECO:0007669"/>
    <property type="project" value="InterPro"/>
</dbReference>
<evidence type="ECO:0000313" key="5">
    <source>
        <dbReference type="EMBL" id="TCL35785.1"/>
    </source>
</evidence>
<organism evidence="5 6">
    <name type="scientific">Anaerospora hongkongensis</name>
    <dbReference type="NCBI Taxonomy" id="244830"/>
    <lineage>
        <taxon>Bacteria</taxon>
        <taxon>Bacillati</taxon>
        <taxon>Bacillota</taxon>
        <taxon>Negativicutes</taxon>
        <taxon>Selenomonadales</taxon>
        <taxon>Sporomusaceae</taxon>
        <taxon>Anaerospora</taxon>
    </lineage>
</organism>
<dbReference type="InterPro" id="IPR029028">
    <property type="entry name" value="Alpha/beta_knot_MTases"/>
</dbReference>
<dbReference type="Pfam" id="PF22435">
    <property type="entry name" value="MRM3-like_sub_bind"/>
    <property type="match status" value="1"/>
</dbReference>
<dbReference type="RefSeq" id="WP_132082104.1">
    <property type="nucleotide sequence ID" value="NZ_DAIMLW010000056.1"/>
</dbReference>
<dbReference type="GO" id="GO:0005737">
    <property type="term" value="C:cytoplasm"/>
    <property type="evidence" value="ECO:0007669"/>
    <property type="project" value="UniProtKB-ARBA"/>
</dbReference>
<dbReference type="Pfam" id="PF00588">
    <property type="entry name" value="SpoU_methylase"/>
    <property type="match status" value="1"/>
</dbReference>
<dbReference type="OrthoDB" id="9794400at2"/>
<sequence length="269" mass="29262">MEVIASTQNSLIKLAASLKQKKYRDENGVFPVEGVRLVEEAIQAGWEITACLVTKKALDQARVQTIIQQLQERHCRLAELSEGLYEKVTDTDQAQGIMAIVKKKEFLFADLVAGERQPLIAVLDNVQDPGNVGALIRTADAAGCTAVILTQGSADLFSPKTVRATMGSIFHLPVISRVSPSELLHYLQQYRIQLIATALTASKPYFEVELTGPAAIVFGNEGNGVSDELLQHAASRLFIPLYGRAESLNVAAAAAVIFYEIARQQRAAL</sequence>
<keyword evidence="3 5" id="KW-0808">Transferase</keyword>
<dbReference type="SUPFAM" id="SSF75217">
    <property type="entry name" value="alpha/beta knot"/>
    <property type="match status" value="1"/>
</dbReference>
<name>A0A4R1PW79_9FIRM</name>
<dbReference type="PANTHER" id="PTHR43191:SF2">
    <property type="entry name" value="RRNA METHYLTRANSFERASE 3, MITOCHONDRIAL"/>
    <property type="match status" value="1"/>
</dbReference>
<dbReference type="GO" id="GO:0008173">
    <property type="term" value="F:RNA methyltransferase activity"/>
    <property type="evidence" value="ECO:0007669"/>
    <property type="project" value="InterPro"/>
</dbReference>
<evidence type="ECO:0000256" key="1">
    <source>
        <dbReference type="ARBA" id="ARBA00007228"/>
    </source>
</evidence>